<evidence type="ECO:0000259" key="4">
    <source>
        <dbReference type="PROSITE" id="PS50110"/>
    </source>
</evidence>
<dbReference type="SUPFAM" id="SSF52172">
    <property type="entry name" value="CheY-like"/>
    <property type="match status" value="1"/>
</dbReference>
<reference evidence="5 6" key="1">
    <citation type="submission" date="2013-02" db="EMBL/GenBank/DDBJ databases">
        <title>Draft Genome Sequence of Streptomyces aurantiacus, Which Produces Setomimycin.</title>
        <authorList>
            <person name="Gruening B.A."/>
            <person name="Praeg A."/>
            <person name="Erxleben A."/>
            <person name="Guenther S."/>
            <person name="Mueller M."/>
        </authorList>
    </citation>
    <scope>NUCLEOTIDE SEQUENCE [LARGE SCALE GENOMIC DNA]</scope>
    <source>
        <strain evidence="5 6">JA 4570</strain>
    </source>
</reference>
<dbReference type="PROSITE" id="PS50110">
    <property type="entry name" value="RESPONSE_REGULATORY"/>
    <property type="match status" value="1"/>
</dbReference>
<dbReference type="PATRIC" id="fig|1286094.4.peg.4159"/>
<comment type="caution">
    <text evidence="5">The sequence shown here is derived from an EMBL/GenBank/DDBJ whole genome shotgun (WGS) entry which is preliminary data.</text>
</comment>
<dbReference type="Proteomes" id="UP000014629">
    <property type="component" value="Unassembled WGS sequence"/>
</dbReference>
<evidence type="ECO:0000256" key="1">
    <source>
        <dbReference type="ARBA" id="ARBA00022553"/>
    </source>
</evidence>
<accession>S4AMV2</accession>
<dbReference type="SMART" id="SM00448">
    <property type="entry name" value="REC"/>
    <property type="match status" value="1"/>
</dbReference>
<keyword evidence="6" id="KW-1185">Reference proteome</keyword>
<dbReference type="PANTHER" id="PTHR45339">
    <property type="entry name" value="HYBRID SIGNAL TRANSDUCTION HISTIDINE KINASE J"/>
    <property type="match status" value="1"/>
</dbReference>
<organism evidence="5 6">
    <name type="scientific">Streptomyces aurantiacus JA 4570</name>
    <dbReference type="NCBI Taxonomy" id="1286094"/>
    <lineage>
        <taxon>Bacteria</taxon>
        <taxon>Bacillati</taxon>
        <taxon>Actinomycetota</taxon>
        <taxon>Actinomycetes</taxon>
        <taxon>Kitasatosporales</taxon>
        <taxon>Streptomycetaceae</taxon>
        <taxon>Streptomyces</taxon>
        <taxon>Streptomyces aurantiacus group</taxon>
    </lineage>
</organism>
<evidence type="ECO:0000313" key="5">
    <source>
        <dbReference type="EMBL" id="EPH42742.1"/>
    </source>
</evidence>
<dbReference type="InterPro" id="IPR011006">
    <property type="entry name" value="CheY-like_superfamily"/>
</dbReference>
<dbReference type="AlphaFoldDB" id="S4AMV2"/>
<dbReference type="CDD" id="cd17546">
    <property type="entry name" value="REC_hyHK_CKI1_RcsC-like"/>
    <property type="match status" value="1"/>
</dbReference>
<protein>
    <recommendedName>
        <fullName evidence="4">Response regulatory domain-containing protein</fullName>
    </recommendedName>
</protein>
<dbReference type="InterPro" id="IPR001789">
    <property type="entry name" value="Sig_transdc_resp-reg_receiver"/>
</dbReference>
<feature type="domain" description="Response regulatory" evidence="4">
    <location>
        <begin position="9"/>
        <end position="126"/>
    </location>
</feature>
<feature type="modified residue" description="4-aspartylphosphate" evidence="3">
    <location>
        <position position="59"/>
    </location>
</feature>
<evidence type="ECO:0000256" key="2">
    <source>
        <dbReference type="ARBA" id="ARBA00023012"/>
    </source>
</evidence>
<gene>
    <name evidence="5" type="ORF">STRAU_4206</name>
</gene>
<dbReference type="Gene3D" id="3.40.50.2300">
    <property type="match status" value="1"/>
</dbReference>
<dbReference type="PANTHER" id="PTHR45339:SF1">
    <property type="entry name" value="HYBRID SIGNAL TRANSDUCTION HISTIDINE KINASE J"/>
    <property type="match status" value="1"/>
</dbReference>
<evidence type="ECO:0000313" key="6">
    <source>
        <dbReference type="Proteomes" id="UP000014629"/>
    </source>
</evidence>
<dbReference type="EMBL" id="AOPZ01000213">
    <property type="protein sequence ID" value="EPH42742.1"/>
    <property type="molecule type" value="Genomic_DNA"/>
</dbReference>
<proteinExistence type="predicted"/>
<name>S4AMV2_9ACTN</name>
<keyword evidence="1 3" id="KW-0597">Phosphoprotein</keyword>
<sequence length="129" mass="14366">MRLQFGGEKVLIVDDDIRNVFALTSVLEQHGLSVLYAENGREGIEVLEQHDDVTVVLMDIMMPEMDGYATTTAIRRMPQFAGLPIIALTAKAMKGDREKAIDSGASDYVTKPVDPDHLLSVMEQWMRGE</sequence>
<keyword evidence="2" id="KW-0902">Two-component regulatory system</keyword>
<dbReference type="GO" id="GO:0000160">
    <property type="term" value="P:phosphorelay signal transduction system"/>
    <property type="evidence" value="ECO:0007669"/>
    <property type="project" value="UniProtKB-KW"/>
</dbReference>
<dbReference type="Pfam" id="PF00072">
    <property type="entry name" value="Response_reg"/>
    <property type="match status" value="1"/>
</dbReference>
<evidence type="ECO:0000256" key="3">
    <source>
        <dbReference type="PROSITE-ProRule" id="PRU00169"/>
    </source>
</evidence>